<dbReference type="InterPro" id="IPR007506">
    <property type="entry name" value="PMDh-L-like_dom"/>
</dbReference>
<organism evidence="12">
    <name type="scientific">uncultured euryarchaeote Rifle_16ft_4_minimus_309</name>
    <dbReference type="NCBI Taxonomy" id="1665192"/>
    <lineage>
        <taxon>Archaea</taxon>
        <taxon>Methanobacteriati</taxon>
        <taxon>Methanobacteriota</taxon>
        <taxon>environmental samples</taxon>
    </lineage>
</organism>
<comment type="pathway">
    <text evidence="1">Isoprenoid biosynthesis; isopentenyl diphosphate biosynthesis via mevalonate pathway.</text>
</comment>
<comment type="subunit">
    <text evidence="8">Heterodimer composed of a large subunit (PMDh-L) and a small subunit (PMDh-S).</text>
</comment>
<evidence type="ECO:0000256" key="3">
    <source>
        <dbReference type="ARBA" id="ARBA00023229"/>
    </source>
</evidence>
<evidence type="ECO:0000256" key="6">
    <source>
        <dbReference type="ARBA" id="ARBA00045299"/>
    </source>
</evidence>
<evidence type="ECO:0000313" key="12">
    <source>
        <dbReference type="EMBL" id="AKQ01985.1"/>
    </source>
</evidence>
<dbReference type="EMBL" id="KT006986">
    <property type="protein sequence ID" value="AKQ01985.1"/>
    <property type="molecule type" value="Genomic_DNA"/>
</dbReference>
<dbReference type="PANTHER" id="PTHR36577:SF3">
    <property type="entry name" value="DUF521 DOMAIN PROTEIN (AFU_ORTHOLOGUE AFUA_6G00490)"/>
    <property type="match status" value="1"/>
</dbReference>
<evidence type="ECO:0000256" key="10">
    <source>
        <dbReference type="ARBA" id="ARBA00047196"/>
    </source>
</evidence>
<name>A0A0H4T5H8_9EURY</name>
<evidence type="ECO:0000256" key="9">
    <source>
        <dbReference type="ARBA" id="ARBA00047176"/>
    </source>
</evidence>
<feature type="domain" description="Phosphomevalonate dehydratase large subunit-like" evidence="11">
    <location>
        <begin position="1"/>
        <end position="383"/>
    </location>
</feature>
<comment type="similarity">
    <text evidence="7">Belongs to the AcnX type II large subunit family.</text>
</comment>
<evidence type="ECO:0000256" key="4">
    <source>
        <dbReference type="ARBA" id="ARBA00023239"/>
    </source>
</evidence>
<dbReference type="GO" id="GO:0016829">
    <property type="term" value="F:lyase activity"/>
    <property type="evidence" value="ECO:0007669"/>
    <property type="project" value="UniProtKB-KW"/>
</dbReference>
<dbReference type="CDD" id="cd01355">
    <property type="entry name" value="AcnX"/>
    <property type="match status" value="1"/>
</dbReference>
<keyword evidence="3" id="KW-0414">Isoprene biosynthesis</keyword>
<evidence type="ECO:0000256" key="1">
    <source>
        <dbReference type="ARBA" id="ARBA00005092"/>
    </source>
</evidence>
<sequence length="387" mass="41689">MDLSRAQAALLERGTPAQRKAMRILVALGEMNGARDLVPVTSAHVSGASYKLIGDPGLEFLEDFARDARVVVPTTVNPLGTDLRQWRALGIPRSFAEKQRRIARAYERMGVRPTYSCVPYELGVRPGLGDHVAWSESNAVCFANSVLGARTNREGGPSALAAAIVGATPNYGLHTSGGRRPTVVVRVTTRPRGFDYSLLGLVAGERVGDGLPYFRGFRASEADLKWLGAALASSGSCGMFHLPAVTPEAAGVRTRGLPTIRVTRADLRDAQRSYTNGKDPDVIALGSPQLSSDELRAIARLVDRKEPRIPVWVFTSRAAREANPGAVRSIESRGGVVLADTCLEVTLLEHRFGTVATPSGKGAYYLPSLCRQKVVLDDIEALLERYA</sequence>
<comment type="catalytic activity">
    <reaction evidence="5">
        <text>(R)-5-phosphomevalonate = (2E)-3-methyl-5-phosphooxypent-2-enoate + H2O</text>
        <dbReference type="Rhea" id="RHEA:78975"/>
        <dbReference type="ChEBI" id="CHEBI:15377"/>
        <dbReference type="ChEBI" id="CHEBI:58146"/>
        <dbReference type="ChEBI" id="CHEBI:229665"/>
        <dbReference type="EC" id="4.2.1.182"/>
    </reaction>
    <physiologicalReaction direction="left-to-right" evidence="5">
        <dbReference type="Rhea" id="RHEA:78976"/>
    </physiologicalReaction>
</comment>
<dbReference type="GO" id="GO:0008299">
    <property type="term" value="P:isoprenoid biosynthetic process"/>
    <property type="evidence" value="ECO:0007669"/>
    <property type="project" value="UniProtKB-KW"/>
</dbReference>
<evidence type="ECO:0000259" key="11">
    <source>
        <dbReference type="Pfam" id="PF04412"/>
    </source>
</evidence>
<dbReference type="Pfam" id="PF04412">
    <property type="entry name" value="AcnX"/>
    <property type="match status" value="1"/>
</dbReference>
<accession>A0A0H4T5H8</accession>
<evidence type="ECO:0000256" key="7">
    <source>
        <dbReference type="ARBA" id="ARBA00046333"/>
    </source>
</evidence>
<evidence type="ECO:0000256" key="2">
    <source>
        <dbReference type="ARBA" id="ARBA00023004"/>
    </source>
</evidence>
<protein>
    <recommendedName>
        <fullName evidence="10">Phosphomevalonate dehydratase large subunit</fullName>
        <ecNumber evidence="9">4.2.1.182</ecNumber>
    </recommendedName>
</protein>
<comment type="function">
    <text evidence="6">Component of a hydro-lyase that catalyzes the dehydration of mevalonate 5-phosphate (MVA5P) to form trans-anhydromevalonate 5-phosphate (tAHMP). Involved in the archaeal mevalonate (MVA) pathway, which provides fundamental precursors for isoprenoid biosynthesis, such as isopentenyl diphosphate (IPP) and dimethylallyl diphosphate (DMAPP).</text>
</comment>
<keyword evidence="2" id="KW-0408">Iron</keyword>
<dbReference type="EC" id="4.2.1.182" evidence="9"/>
<evidence type="ECO:0000256" key="8">
    <source>
        <dbReference type="ARBA" id="ARBA00046520"/>
    </source>
</evidence>
<dbReference type="AlphaFoldDB" id="A0A0H4T5H8"/>
<reference evidence="12" key="1">
    <citation type="journal article" date="2015" name="ISME J.">
        <title>Aquifer environment selects for microbial species cohorts in sediment and groundwater.</title>
        <authorList>
            <person name="Hug L.A."/>
            <person name="Thomas B.C."/>
            <person name="Brown C.T."/>
            <person name="Frischkorn K.R."/>
            <person name="Williams K.H."/>
            <person name="Tringe S.G."/>
            <person name="Banfield J.F."/>
        </authorList>
    </citation>
    <scope>NUCLEOTIDE SEQUENCE</scope>
</reference>
<dbReference type="PANTHER" id="PTHR36577">
    <property type="entry name" value="DUF521 DOMAIN PROTEIN (AFU_ORTHOLOGUE AFUA_6G00490)"/>
    <property type="match status" value="1"/>
</dbReference>
<evidence type="ECO:0000256" key="5">
    <source>
        <dbReference type="ARBA" id="ARBA00045120"/>
    </source>
</evidence>
<keyword evidence="4" id="KW-0456">Lyase</keyword>
<proteinExistence type="inferred from homology"/>